<dbReference type="OrthoDB" id="7991971at2"/>
<dbReference type="AlphaFoldDB" id="A0A160PG87"/>
<dbReference type="InterPro" id="IPR035965">
    <property type="entry name" value="PAS-like_dom_sf"/>
</dbReference>
<reference evidence="1 2" key="1">
    <citation type="journal article" date="2016" name="Genome Announc.">
        <title>Complete Genome Sequence of Methylobacterium populi P-1M, Isolated from Pink-Pigmented Household Biofilm.</title>
        <authorList>
            <person name="Morohoshi T."/>
            <person name="Ikeda T."/>
        </authorList>
    </citation>
    <scope>NUCLEOTIDE SEQUENCE [LARGE SCALE GENOMIC DNA]</scope>
    <source>
        <strain evidence="1 2">P-1M</strain>
    </source>
</reference>
<evidence type="ECO:0008006" key="3">
    <source>
        <dbReference type="Google" id="ProtNLM"/>
    </source>
</evidence>
<dbReference type="Gene3D" id="3.30.450.20">
    <property type="entry name" value="PAS domain"/>
    <property type="match status" value="1"/>
</dbReference>
<dbReference type="Proteomes" id="UP000218288">
    <property type="component" value="Chromosome"/>
</dbReference>
<accession>A0A160PG87</accession>
<sequence length="189" mass="20157">MTAFEPDLPSAFAGSACLGAWAHDPESDRLALSPILARLLSVPEDAAAGAPLTLALAALEAEDALRLERVLRAAGEDGRPFEAEFRTRPGPSGARWLRLMGQCRRDPGTGALTTQGLAFDLTEERRPADSETDQAQRQANRLADHAAAMKGLVAGLRNPPLARLVDEVAAEIGHELARRLRGTGGRQVH</sequence>
<proteinExistence type="predicted"/>
<gene>
    <name evidence="1" type="ORF">MPPM_3674</name>
</gene>
<dbReference type="SUPFAM" id="SSF55785">
    <property type="entry name" value="PYP-like sensor domain (PAS domain)"/>
    <property type="match status" value="1"/>
</dbReference>
<organism evidence="1 2">
    <name type="scientific">Methylorubrum populi</name>
    <dbReference type="NCBI Taxonomy" id="223967"/>
    <lineage>
        <taxon>Bacteria</taxon>
        <taxon>Pseudomonadati</taxon>
        <taxon>Pseudomonadota</taxon>
        <taxon>Alphaproteobacteria</taxon>
        <taxon>Hyphomicrobiales</taxon>
        <taxon>Methylobacteriaceae</taxon>
        <taxon>Methylorubrum</taxon>
    </lineage>
</organism>
<evidence type="ECO:0000313" key="1">
    <source>
        <dbReference type="EMBL" id="BAU92279.1"/>
    </source>
</evidence>
<name>A0A160PG87_9HYPH</name>
<dbReference type="EMBL" id="AP014809">
    <property type="protein sequence ID" value="BAU92279.1"/>
    <property type="molecule type" value="Genomic_DNA"/>
</dbReference>
<protein>
    <recommendedName>
        <fullName evidence="3">PAS domain-containing protein</fullName>
    </recommendedName>
</protein>
<evidence type="ECO:0000313" key="2">
    <source>
        <dbReference type="Proteomes" id="UP000218288"/>
    </source>
</evidence>
<dbReference type="RefSeq" id="WP_096486255.1">
    <property type="nucleotide sequence ID" value="NZ_AP014809.1"/>
</dbReference>